<comment type="caution">
    <text evidence="2">The sequence shown here is derived from an EMBL/GenBank/DDBJ whole genome shotgun (WGS) entry which is preliminary data.</text>
</comment>
<sequence length="58" mass="6176">MLWSVFLPAALLLVITPGAGTLCVWRAFFRGGWGAAGQALAGLLLGLGLRLLWQRQPA</sequence>
<reference evidence="2 3" key="1">
    <citation type="submission" date="2018-05" db="EMBL/GenBank/DDBJ databases">
        <title>Genomic Encyclopedia of Type Strains, Phase IV (KMG-IV): sequencing the most valuable type-strain genomes for metagenomic binning, comparative biology and taxonomic classification.</title>
        <authorList>
            <person name="Goeker M."/>
        </authorList>
    </citation>
    <scope>NUCLEOTIDE SEQUENCE [LARGE SCALE GENOMIC DNA]</scope>
    <source>
        <strain evidence="2 3">DSM 25134</strain>
    </source>
</reference>
<evidence type="ECO:0000313" key="2">
    <source>
        <dbReference type="EMBL" id="PXX46248.1"/>
    </source>
</evidence>
<evidence type="ECO:0000313" key="3">
    <source>
        <dbReference type="Proteomes" id="UP000248395"/>
    </source>
</evidence>
<feature type="transmembrane region" description="Helical" evidence="1">
    <location>
        <begin position="33"/>
        <end position="53"/>
    </location>
</feature>
<dbReference type="RefSeq" id="WP_158527728.1">
    <property type="nucleotide sequence ID" value="NZ_LNQU01000001.1"/>
</dbReference>
<name>A0A318JCY3_9NEIS</name>
<keyword evidence="1" id="KW-0472">Membrane</keyword>
<proteinExistence type="predicted"/>
<keyword evidence="3" id="KW-1185">Reference proteome</keyword>
<protein>
    <submittedName>
        <fullName evidence="2">Uncharacterized protein</fullName>
    </submittedName>
</protein>
<evidence type="ECO:0000256" key="1">
    <source>
        <dbReference type="SAM" id="Phobius"/>
    </source>
</evidence>
<dbReference type="AlphaFoldDB" id="A0A318JCY3"/>
<dbReference type="Proteomes" id="UP000248395">
    <property type="component" value="Unassembled WGS sequence"/>
</dbReference>
<keyword evidence="1" id="KW-0812">Transmembrane</keyword>
<organism evidence="2 3">
    <name type="scientific">Aquitalea magnusonii</name>
    <dbReference type="NCBI Taxonomy" id="332411"/>
    <lineage>
        <taxon>Bacteria</taxon>
        <taxon>Pseudomonadati</taxon>
        <taxon>Pseudomonadota</taxon>
        <taxon>Betaproteobacteria</taxon>
        <taxon>Neisseriales</taxon>
        <taxon>Chromobacteriaceae</taxon>
        <taxon>Aquitalea</taxon>
    </lineage>
</organism>
<keyword evidence="1" id="KW-1133">Transmembrane helix</keyword>
<gene>
    <name evidence="2" type="ORF">DFR38_10990</name>
</gene>
<dbReference type="EMBL" id="QJKC01000009">
    <property type="protein sequence ID" value="PXX46248.1"/>
    <property type="molecule type" value="Genomic_DNA"/>
</dbReference>
<accession>A0A318JCY3</accession>